<sequence>MSSGRPAGLGNDLREFLAFVRRPTLARRRPTAMGLPVDNGRADWLRLPRLRRMLLWAGLLWLISLLVFAPMIVGVTERGGATHRLVLHQWLWLHAIVWAPVTEELVFRYWLRRPWLGAALLPPLIVVLVNGPTWWTGSLLTLVLAVLWWPRTRHHVPRRAWRPLRWYRRFFPWIFHLSALGFASMHLINFNLGHLSWWLMPVLVLPQWLAGLALGWIRVRAGIGAAMVLHGIYNAGPVLVLMLVMWLLPSGSMSGM</sequence>
<name>A0A4Q7MBU3_9BURK</name>
<keyword evidence="1" id="KW-0812">Transmembrane</keyword>
<feature type="transmembrane region" description="Helical" evidence="1">
    <location>
        <begin position="121"/>
        <end position="149"/>
    </location>
</feature>
<dbReference type="GO" id="GO:0006508">
    <property type="term" value="P:proteolysis"/>
    <property type="evidence" value="ECO:0007669"/>
    <property type="project" value="UniProtKB-KW"/>
</dbReference>
<dbReference type="AlphaFoldDB" id="A0A4Q7MBU3"/>
<keyword evidence="1" id="KW-1133">Transmembrane helix</keyword>
<comment type="caution">
    <text evidence="3">The sequence shown here is derived from an EMBL/GenBank/DDBJ whole genome shotgun (WGS) entry which is preliminary data.</text>
</comment>
<feature type="transmembrane region" description="Helical" evidence="1">
    <location>
        <begin position="85"/>
        <end position="101"/>
    </location>
</feature>
<dbReference type="GO" id="GO:0080120">
    <property type="term" value="P:CAAX-box protein maturation"/>
    <property type="evidence" value="ECO:0007669"/>
    <property type="project" value="UniProtKB-ARBA"/>
</dbReference>
<keyword evidence="1" id="KW-0472">Membrane</keyword>
<gene>
    <name evidence="3" type="ORF">EV679_3048</name>
</gene>
<dbReference type="Pfam" id="PF02517">
    <property type="entry name" value="Rce1-like"/>
    <property type="match status" value="1"/>
</dbReference>
<feature type="transmembrane region" description="Helical" evidence="1">
    <location>
        <begin position="53"/>
        <end position="73"/>
    </location>
</feature>
<dbReference type="InterPro" id="IPR003675">
    <property type="entry name" value="Rce1/LyrA-like_dom"/>
</dbReference>
<protein>
    <submittedName>
        <fullName evidence="3">CAAX prenyl protease-like protein</fullName>
    </submittedName>
</protein>
<dbReference type="EMBL" id="SGWZ01000006">
    <property type="protein sequence ID" value="RZS65261.1"/>
    <property type="molecule type" value="Genomic_DNA"/>
</dbReference>
<feature type="domain" description="CAAX prenyl protease 2/Lysostaphin resistance protein A-like" evidence="2">
    <location>
        <begin position="90"/>
        <end position="235"/>
    </location>
</feature>
<evidence type="ECO:0000313" key="4">
    <source>
        <dbReference type="Proteomes" id="UP000292039"/>
    </source>
</evidence>
<feature type="transmembrane region" description="Helical" evidence="1">
    <location>
        <begin position="228"/>
        <end position="248"/>
    </location>
</feature>
<organism evidence="3 4">
    <name type="scientific">Kerstersia gyiorum</name>
    <dbReference type="NCBI Taxonomy" id="206506"/>
    <lineage>
        <taxon>Bacteria</taxon>
        <taxon>Pseudomonadati</taxon>
        <taxon>Pseudomonadota</taxon>
        <taxon>Betaproteobacteria</taxon>
        <taxon>Burkholderiales</taxon>
        <taxon>Alcaligenaceae</taxon>
        <taxon>Kerstersia</taxon>
    </lineage>
</organism>
<dbReference type="RefSeq" id="WP_130487664.1">
    <property type="nucleotide sequence ID" value="NZ_CBCSEB010000004.1"/>
</dbReference>
<accession>A0A4Q7MBU3</accession>
<evidence type="ECO:0000259" key="2">
    <source>
        <dbReference type="Pfam" id="PF02517"/>
    </source>
</evidence>
<feature type="transmembrane region" description="Helical" evidence="1">
    <location>
        <begin position="170"/>
        <end position="189"/>
    </location>
</feature>
<proteinExistence type="predicted"/>
<feature type="transmembrane region" description="Helical" evidence="1">
    <location>
        <begin position="195"/>
        <end position="216"/>
    </location>
</feature>
<dbReference type="GeneID" id="99725464"/>
<keyword evidence="3" id="KW-0378">Hydrolase</keyword>
<evidence type="ECO:0000256" key="1">
    <source>
        <dbReference type="SAM" id="Phobius"/>
    </source>
</evidence>
<reference evidence="3 4" key="1">
    <citation type="submission" date="2019-02" db="EMBL/GenBank/DDBJ databases">
        <title>Genomic Encyclopedia of Type Strains, Phase IV (KMG-IV): sequencing the most valuable type-strain genomes for metagenomic binning, comparative biology and taxonomic classification.</title>
        <authorList>
            <person name="Goeker M."/>
        </authorList>
    </citation>
    <scope>NUCLEOTIDE SEQUENCE [LARGE SCALE GENOMIC DNA]</scope>
    <source>
        <strain evidence="3 4">DSM 16618</strain>
    </source>
</reference>
<evidence type="ECO:0000313" key="3">
    <source>
        <dbReference type="EMBL" id="RZS65261.1"/>
    </source>
</evidence>
<dbReference type="Proteomes" id="UP000292039">
    <property type="component" value="Unassembled WGS sequence"/>
</dbReference>
<dbReference type="GO" id="GO:0004175">
    <property type="term" value="F:endopeptidase activity"/>
    <property type="evidence" value="ECO:0007669"/>
    <property type="project" value="UniProtKB-ARBA"/>
</dbReference>
<keyword evidence="3" id="KW-0645">Protease</keyword>